<organism evidence="12 13">
    <name type="scientific">Nocardioides ginsengisoli</name>
    <dbReference type="NCBI Taxonomy" id="363868"/>
    <lineage>
        <taxon>Bacteria</taxon>
        <taxon>Bacillati</taxon>
        <taxon>Actinomycetota</taxon>
        <taxon>Actinomycetes</taxon>
        <taxon>Propionibacteriales</taxon>
        <taxon>Nocardioidaceae</taxon>
        <taxon>Nocardioides</taxon>
    </lineage>
</organism>
<feature type="chain" id="PRO_5045536528" evidence="10">
    <location>
        <begin position="27"/>
        <end position="405"/>
    </location>
</feature>
<proteinExistence type="predicted"/>
<keyword evidence="5" id="KW-0378">Hydrolase</keyword>
<feature type="domain" description="L,D-TPase catalytic" evidence="11">
    <location>
        <begin position="250"/>
        <end position="376"/>
    </location>
</feature>
<evidence type="ECO:0000256" key="4">
    <source>
        <dbReference type="ARBA" id="ARBA00022984"/>
    </source>
</evidence>
<dbReference type="Gene3D" id="2.40.440.10">
    <property type="entry name" value="L,D-transpeptidase catalytic domain-like"/>
    <property type="match status" value="1"/>
</dbReference>
<dbReference type="PANTHER" id="PTHR30582">
    <property type="entry name" value="L,D-TRANSPEPTIDASE"/>
    <property type="match status" value="1"/>
</dbReference>
<dbReference type="SUPFAM" id="SSF49265">
    <property type="entry name" value="Fibronectin type III"/>
    <property type="match status" value="1"/>
</dbReference>
<dbReference type="CDD" id="cd16913">
    <property type="entry name" value="YkuD_like"/>
    <property type="match status" value="1"/>
</dbReference>
<dbReference type="EMBL" id="JBHTLX010000021">
    <property type="protein sequence ID" value="MFD1249364.1"/>
    <property type="molecule type" value="Genomic_DNA"/>
</dbReference>
<dbReference type="RefSeq" id="WP_367919712.1">
    <property type="nucleotide sequence ID" value="NZ_BAABAC010000024.1"/>
</dbReference>
<protein>
    <submittedName>
        <fullName evidence="12">Ig-like domain-containing protein</fullName>
    </submittedName>
</protein>
<dbReference type="Pfam" id="PF03734">
    <property type="entry name" value="YkuD"/>
    <property type="match status" value="1"/>
</dbReference>
<reference evidence="13" key="1">
    <citation type="journal article" date="2019" name="Int. J. Syst. Evol. Microbiol.">
        <title>The Global Catalogue of Microorganisms (GCM) 10K type strain sequencing project: providing services to taxonomists for standard genome sequencing and annotation.</title>
        <authorList>
            <consortium name="The Broad Institute Genomics Platform"/>
            <consortium name="The Broad Institute Genome Sequencing Center for Infectious Disease"/>
            <person name="Wu L."/>
            <person name="Ma J."/>
        </authorList>
    </citation>
    <scope>NUCLEOTIDE SEQUENCE [LARGE SCALE GENOMIC DNA]</scope>
    <source>
        <strain evidence="13">CCUG 52478</strain>
    </source>
</reference>
<evidence type="ECO:0000313" key="13">
    <source>
        <dbReference type="Proteomes" id="UP001597229"/>
    </source>
</evidence>
<keyword evidence="8" id="KW-0624">Polysaccharide degradation</keyword>
<dbReference type="SUPFAM" id="SSF141523">
    <property type="entry name" value="L,D-transpeptidase catalytic domain-like"/>
    <property type="match status" value="1"/>
</dbReference>
<dbReference type="PANTHER" id="PTHR30582:SF2">
    <property type="entry name" value="L,D-TRANSPEPTIDASE YCIB-RELATED"/>
    <property type="match status" value="1"/>
</dbReference>
<keyword evidence="10" id="KW-0732">Signal</keyword>
<dbReference type="InterPro" id="IPR041280">
    <property type="entry name" value="Big_10"/>
</dbReference>
<comment type="caution">
    <text evidence="12">The sequence shown here is derived from an EMBL/GenBank/DDBJ whole genome shotgun (WGS) entry which is preliminary data.</text>
</comment>
<dbReference type="PROSITE" id="PS52029">
    <property type="entry name" value="LD_TPASE"/>
    <property type="match status" value="1"/>
</dbReference>
<evidence type="ECO:0000256" key="5">
    <source>
        <dbReference type="ARBA" id="ARBA00023295"/>
    </source>
</evidence>
<feature type="active site" description="Proton donor/acceptor" evidence="9">
    <location>
        <position position="334"/>
    </location>
</feature>
<keyword evidence="5" id="KW-0326">Glycosidase</keyword>
<evidence type="ECO:0000256" key="9">
    <source>
        <dbReference type="PROSITE-ProRule" id="PRU01373"/>
    </source>
</evidence>
<evidence type="ECO:0000256" key="1">
    <source>
        <dbReference type="ARBA" id="ARBA00004752"/>
    </source>
</evidence>
<keyword evidence="4 9" id="KW-0573">Peptidoglycan synthesis</keyword>
<evidence type="ECO:0000256" key="10">
    <source>
        <dbReference type="SAM" id="SignalP"/>
    </source>
</evidence>
<name>A0ABW3W2W0_9ACTN</name>
<dbReference type="Gene3D" id="2.60.40.3780">
    <property type="match status" value="1"/>
</dbReference>
<sequence length="405" mass="42676">MNFPVTPRRPRALRAAAVLATVALLAAGCDGSGFSPGGGGGSSADETTAAAAVEAVVTTNVADKATGVPVDKVVRVSAEHGTISSVVVRSAAGPVTGRLVANGARWVSVGGLEPATRYRVRAVAKNGEGKSVESISSFTTQALSLDQQAYPSVAPLQGETVGVGMPVVVSFDLPVQDKASFERHMTVTSTPAQAGSWRWVSDTVAHWRPKTYWQAGTSVSVDIGINGVSAGGGVYGQEDRKVSFKIGDAHVYKVNAQTHQMKVFSNGKLLRTIPITTGKPGFITRSGTKVIMEKFAQRRMNSETVGIPAGSAEAYDINDVKWAMRLTNSGEFIHAAPWSVGSQGHANVSHGCTGMSTDNAAWLYAMSRRGDVVEYVGTNRPMESDNGYGDWNIPWKTYRADSALG</sequence>
<keyword evidence="2" id="KW-0808">Transferase</keyword>
<evidence type="ECO:0000256" key="8">
    <source>
        <dbReference type="ARBA" id="ARBA00023326"/>
    </source>
</evidence>
<dbReference type="InterPro" id="IPR005490">
    <property type="entry name" value="LD_TPept_cat_dom"/>
</dbReference>
<dbReference type="CDD" id="cd13432">
    <property type="entry name" value="LDT_IgD_like_2"/>
    <property type="match status" value="1"/>
</dbReference>
<dbReference type="InterPro" id="IPR036116">
    <property type="entry name" value="FN3_sf"/>
</dbReference>
<keyword evidence="8" id="KW-0119">Carbohydrate metabolism</keyword>
<keyword evidence="7 9" id="KW-0961">Cell wall biogenesis/degradation</keyword>
<dbReference type="Gene3D" id="2.60.40.3710">
    <property type="match status" value="1"/>
</dbReference>
<accession>A0ABW3W2W0</accession>
<dbReference type="Pfam" id="PF17964">
    <property type="entry name" value="Big_10"/>
    <property type="match status" value="1"/>
</dbReference>
<keyword evidence="3 9" id="KW-0133">Cell shape</keyword>
<evidence type="ECO:0000313" key="12">
    <source>
        <dbReference type="EMBL" id="MFD1249364.1"/>
    </source>
</evidence>
<evidence type="ECO:0000259" key="11">
    <source>
        <dbReference type="PROSITE" id="PS52029"/>
    </source>
</evidence>
<dbReference type="CDD" id="cd00063">
    <property type="entry name" value="FN3"/>
    <property type="match status" value="1"/>
</dbReference>
<comment type="pathway">
    <text evidence="1 9">Cell wall biogenesis; peptidoglycan biosynthesis.</text>
</comment>
<dbReference type="InterPro" id="IPR003961">
    <property type="entry name" value="FN3_dom"/>
</dbReference>
<dbReference type="Proteomes" id="UP001597229">
    <property type="component" value="Unassembled WGS sequence"/>
</dbReference>
<evidence type="ECO:0000256" key="7">
    <source>
        <dbReference type="ARBA" id="ARBA00023316"/>
    </source>
</evidence>
<keyword evidence="13" id="KW-1185">Reference proteome</keyword>
<evidence type="ECO:0000256" key="3">
    <source>
        <dbReference type="ARBA" id="ARBA00022960"/>
    </source>
</evidence>
<feature type="active site" description="Nucleophile" evidence="9">
    <location>
        <position position="352"/>
    </location>
</feature>
<evidence type="ECO:0000256" key="6">
    <source>
        <dbReference type="ARBA" id="ARBA00023315"/>
    </source>
</evidence>
<feature type="signal peptide" evidence="10">
    <location>
        <begin position="1"/>
        <end position="26"/>
    </location>
</feature>
<dbReference type="InterPro" id="IPR050979">
    <property type="entry name" value="LD-transpeptidase"/>
</dbReference>
<keyword evidence="6" id="KW-0012">Acyltransferase</keyword>
<evidence type="ECO:0000256" key="2">
    <source>
        <dbReference type="ARBA" id="ARBA00022679"/>
    </source>
</evidence>
<gene>
    <name evidence="12" type="ORF">ACFQ3F_16310</name>
</gene>
<dbReference type="InterPro" id="IPR038063">
    <property type="entry name" value="Transpep_catalytic_dom"/>
</dbReference>